<evidence type="ECO:0000256" key="2">
    <source>
        <dbReference type="ARBA" id="ARBA00022603"/>
    </source>
</evidence>
<evidence type="ECO:0000256" key="6">
    <source>
        <dbReference type="SAM" id="Coils"/>
    </source>
</evidence>
<keyword evidence="3 9" id="KW-0808">Transferase</keyword>
<evidence type="ECO:0000313" key="10">
    <source>
        <dbReference type="Proteomes" id="UP000434044"/>
    </source>
</evidence>
<evidence type="ECO:0000259" key="8">
    <source>
        <dbReference type="Pfam" id="PF22654"/>
    </source>
</evidence>
<dbReference type="InterPro" id="IPR029063">
    <property type="entry name" value="SAM-dependent_MTases_sf"/>
</dbReference>
<protein>
    <recommendedName>
        <fullName evidence="1">site-specific DNA-methyltransferase (adenine-specific)</fullName>
        <ecNumber evidence="1">2.1.1.72</ecNumber>
    </recommendedName>
</protein>
<dbReference type="GO" id="GO:0032259">
    <property type="term" value="P:methylation"/>
    <property type="evidence" value="ECO:0007669"/>
    <property type="project" value="UniProtKB-KW"/>
</dbReference>
<feature type="domain" description="DUF7008" evidence="8">
    <location>
        <begin position="895"/>
        <end position="1205"/>
    </location>
</feature>
<dbReference type="Pfam" id="PF07669">
    <property type="entry name" value="Eco57I"/>
    <property type="match status" value="1"/>
</dbReference>
<dbReference type="InterPro" id="IPR050953">
    <property type="entry name" value="N4_N6_ade-DNA_methylase"/>
</dbReference>
<evidence type="ECO:0000256" key="4">
    <source>
        <dbReference type="ARBA" id="ARBA00022691"/>
    </source>
</evidence>
<dbReference type="Gene3D" id="3.40.50.150">
    <property type="entry name" value="Vaccinia Virus protein VP39"/>
    <property type="match status" value="1"/>
</dbReference>
<keyword evidence="6" id="KW-0175">Coiled coil</keyword>
<evidence type="ECO:0000259" key="7">
    <source>
        <dbReference type="Pfam" id="PF07669"/>
    </source>
</evidence>
<evidence type="ECO:0000256" key="1">
    <source>
        <dbReference type="ARBA" id="ARBA00011900"/>
    </source>
</evidence>
<dbReference type="NCBIfam" id="NF033451">
    <property type="entry name" value="BREX_2_MTaseX"/>
    <property type="match status" value="1"/>
</dbReference>
<dbReference type="OrthoDB" id="9782445at2"/>
<dbReference type="EMBL" id="WNKT01000034">
    <property type="protein sequence ID" value="MTW22211.1"/>
    <property type="molecule type" value="Genomic_DNA"/>
</dbReference>
<dbReference type="PANTHER" id="PTHR33841">
    <property type="entry name" value="DNA METHYLTRANSFERASE YEEA-RELATED"/>
    <property type="match status" value="1"/>
</dbReference>
<comment type="catalytic activity">
    <reaction evidence="5">
        <text>a 2'-deoxyadenosine in DNA + S-adenosyl-L-methionine = an N(6)-methyl-2'-deoxyadenosine in DNA + S-adenosyl-L-homocysteine + H(+)</text>
        <dbReference type="Rhea" id="RHEA:15197"/>
        <dbReference type="Rhea" id="RHEA-COMP:12418"/>
        <dbReference type="Rhea" id="RHEA-COMP:12419"/>
        <dbReference type="ChEBI" id="CHEBI:15378"/>
        <dbReference type="ChEBI" id="CHEBI:57856"/>
        <dbReference type="ChEBI" id="CHEBI:59789"/>
        <dbReference type="ChEBI" id="CHEBI:90615"/>
        <dbReference type="ChEBI" id="CHEBI:90616"/>
        <dbReference type="EC" id="2.1.1.72"/>
    </reaction>
</comment>
<dbReference type="Pfam" id="PF22654">
    <property type="entry name" value="DUF7008"/>
    <property type="match status" value="1"/>
</dbReference>
<gene>
    <name evidence="9" type="primary">pglX</name>
    <name evidence="9" type="ORF">GJ668_14075</name>
</gene>
<dbReference type="InterPro" id="IPR054277">
    <property type="entry name" value="DUF7008"/>
</dbReference>
<dbReference type="PANTHER" id="PTHR33841:SF1">
    <property type="entry name" value="DNA METHYLTRANSFERASE A"/>
    <property type="match status" value="1"/>
</dbReference>
<proteinExistence type="predicted"/>
<name>A0A6N8EEX5_9GAMM</name>
<keyword evidence="2 9" id="KW-0489">Methyltransferase</keyword>
<dbReference type="InterPro" id="IPR002052">
    <property type="entry name" value="DNA_methylase_N6_adenine_CS"/>
</dbReference>
<dbReference type="PRINTS" id="PR00507">
    <property type="entry name" value="N12N6MTFRASE"/>
</dbReference>
<dbReference type="GO" id="GO:0003676">
    <property type="term" value="F:nucleic acid binding"/>
    <property type="evidence" value="ECO:0007669"/>
    <property type="project" value="InterPro"/>
</dbReference>
<dbReference type="GO" id="GO:0009007">
    <property type="term" value="F:site-specific DNA-methyltransferase (adenine-specific) activity"/>
    <property type="evidence" value="ECO:0007669"/>
    <property type="project" value="UniProtKB-EC"/>
</dbReference>
<keyword evidence="10" id="KW-1185">Reference proteome</keyword>
<evidence type="ECO:0000256" key="5">
    <source>
        <dbReference type="ARBA" id="ARBA00047942"/>
    </source>
</evidence>
<reference evidence="9 10" key="1">
    <citation type="submission" date="2019-11" db="EMBL/GenBank/DDBJ databases">
        <title>Whole-genome sequence of the anaerobic purple sulfur bacterium Allochromatium palmeri DSM 15591.</title>
        <authorList>
            <person name="Kyndt J.A."/>
            <person name="Meyer T.E."/>
        </authorList>
    </citation>
    <scope>NUCLEOTIDE SEQUENCE [LARGE SCALE GENOMIC DNA]</scope>
    <source>
        <strain evidence="9 10">DSM 15591</strain>
    </source>
</reference>
<dbReference type="SUPFAM" id="SSF53335">
    <property type="entry name" value="S-adenosyl-L-methionine-dependent methyltransferases"/>
    <property type="match status" value="1"/>
</dbReference>
<dbReference type="GO" id="GO:0006304">
    <property type="term" value="P:DNA modification"/>
    <property type="evidence" value="ECO:0007669"/>
    <property type="project" value="InterPro"/>
</dbReference>
<keyword evidence="4" id="KW-0949">S-adenosyl-L-methionine</keyword>
<accession>A0A6N8EEX5</accession>
<feature type="coiled-coil region" evidence="6">
    <location>
        <begin position="807"/>
        <end position="841"/>
    </location>
</feature>
<feature type="domain" description="Type II methyltransferase M.TaqI-like" evidence="7">
    <location>
        <begin position="282"/>
        <end position="462"/>
    </location>
</feature>
<evidence type="ECO:0000313" key="9">
    <source>
        <dbReference type="EMBL" id="MTW22211.1"/>
    </source>
</evidence>
<sequence>MIHPQRLLADLQSLLPKLEQDILTYCQARPELESHLRAEYAKAQAANRTAEHFVVWREAQITQAAAAWVLTGVFVRFLEDNRLLEAPFISGPTAGAGRRSDQGALQQAKDRMTVYFSEHPTEAERDYLLAVFGELAHLPAMAELLDRAHNPLWQLPLSADGAKALIDFFQRLDPETGEIVHDFTDPEWDTRFLGDLYQDLSESVRKRYALLQTPEFVERFILDYTLEPAKAAFGLPGLKLIDPTCGSGHFLLTGFERLFDDWQKREPATNARALAQRALDAIHGVDINPYAIAIARFRLLIAAMKAAGSDRLKEAPDFHFNLAVGDSLLHGRRHESQGQGIQRDLLDDALDHVFEVEDRDRLERILGQRYQVVVGNPPYITVKDKALNQAIRDKYPTCHRQYSLGVPFTERFFDLTVPAEGNRPAGFVGMITANSFMKREFGKKLIEGYLPRKDLTHVIDTSGAYIPGHGTPTVIVFGRNRMPQAERLRAVLGIRGEPSTPEDAAQGLVWRSIMELLERPGSESAFVSVVDQERGLYSKHPWSVGGGGASDLKLLVEAGAEKTLFDYATEIGFGAVTREDEAYLVGGKVCLRFGIPAEQILPLVEGERIRDWSLDNPVCGIWPYHPHTLNAQADNSVSRYLWPLKQQLSQRVAYGLNQLERGLQWFEYSMFFDKRYKIPLSITFAFVATHNHFVLDRGGKVFKQSAPVIKLPAGASEDDHLALLGLLNSSTACFWMKQVFHNKGATSDKGILQDDPEKFRFEFDGTKLKLFPIPDLSDDDRRKIILLVAALDKSGNALTSFSFSKFCEAALQEGKSLKEEMSRVIQERNNTRKKMVRWQEELDWLCYELYGLIIRSDAGASMIHETAVDEMTPLDKDSRLYRCLDETPSNAKSVARLRLIKENHSIALIERPEYKRRWFRSAGAYDERDLTDEIQFPRWMREWLLDHLETYCHAPELMTVAQLAERARHNAAFQQIAALYTGTDTFDARTLVAELVESDQVPQMAAARYKPKAMPKFRAWQETWDKQRAEDAIDARTALDPADPHFLTAEHARALKAEHIGDIPLPPKYAAADFRKPSYWSLRGKLDVPKERFFSLPGGERPGDATLVIGWAGLDHLQRAQAIATWTLERKEQDGWDAERLKPLLVALDELIPWLKQWHNALDPELGERLGDYYEGFLLEELRQLELSRDELEAWEPPAARRGRR</sequence>
<evidence type="ECO:0000256" key="3">
    <source>
        <dbReference type="ARBA" id="ARBA00022679"/>
    </source>
</evidence>
<dbReference type="InterPro" id="IPR011639">
    <property type="entry name" value="MethylTrfase_TaqI-like_dom"/>
</dbReference>
<dbReference type="EC" id="2.1.1.72" evidence="1"/>
<dbReference type="PROSITE" id="PS00092">
    <property type="entry name" value="N6_MTASE"/>
    <property type="match status" value="1"/>
</dbReference>
<organism evidence="9 10">
    <name type="scientific">Allochromatium palmeri</name>
    <dbReference type="NCBI Taxonomy" id="231048"/>
    <lineage>
        <taxon>Bacteria</taxon>
        <taxon>Pseudomonadati</taxon>
        <taxon>Pseudomonadota</taxon>
        <taxon>Gammaproteobacteria</taxon>
        <taxon>Chromatiales</taxon>
        <taxon>Chromatiaceae</taxon>
        <taxon>Allochromatium</taxon>
    </lineage>
</organism>
<dbReference type="AlphaFoldDB" id="A0A6N8EEX5"/>
<dbReference type="Proteomes" id="UP000434044">
    <property type="component" value="Unassembled WGS sequence"/>
</dbReference>
<comment type="caution">
    <text evidence="9">The sequence shown here is derived from an EMBL/GenBank/DDBJ whole genome shotgun (WGS) entry which is preliminary data.</text>
</comment>